<protein>
    <recommendedName>
        <fullName evidence="7">HIG1 domain-containing protein</fullName>
    </recommendedName>
</protein>
<evidence type="ECO:0000256" key="2">
    <source>
        <dbReference type="ARBA" id="ARBA00022692"/>
    </source>
</evidence>
<accession>A0A0U1M308</accession>
<reference evidence="8 9" key="1">
    <citation type="submission" date="2015-04" db="EMBL/GenBank/DDBJ databases">
        <authorList>
            <person name="Syromyatnikov M.Y."/>
            <person name="Popov V.N."/>
        </authorList>
    </citation>
    <scope>NUCLEOTIDE SEQUENCE [LARGE SCALE GENOMIC DNA]</scope>
    <source>
        <strain evidence="8">WF-38-12</strain>
    </source>
</reference>
<feature type="transmembrane region" description="Helical" evidence="6">
    <location>
        <begin position="119"/>
        <end position="140"/>
    </location>
</feature>
<evidence type="ECO:0000256" key="3">
    <source>
        <dbReference type="ARBA" id="ARBA00022989"/>
    </source>
</evidence>
<dbReference type="PANTHER" id="PTHR28018:SF3">
    <property type="entry name" value="RESPIRATORY SUPERCOMPLEX FACTOR 2, MITOCHONDRIAL"/>
    <property type="match status" value="1"/>
</dbReference>
<dbReference type="PROSITE" id="PS51503">
    <property type="entry name" value="HIG1"/>
    <property type="match status" value="1"/>
</dbReference>
<keyword evidence="2 6" id="KW-0812">Transmembrane</keyword>
<proteinExistence type="predicted"/>
<dbReference type="STRING" id="28573.A0A0U1M308"/>
<sequence>MKLLTKEEQDAHYRQVVQGGALGTFLGFAGGLAGVLAASRRFHTVRSLTLPMKAFLVTSSSTFVGIIAADHSSRAFEAARNQNMQYLEQREAQLHKDESAGMTRKDRLFEFLHEEKYKIIGATWVASIVGSFVLVGRNPFLTGQQKLVQARVYAQGLTVALMCATAAFEIHGQRQGRGIMDASKKQQHHVERYEGEDLWMDMVNAEEDKLKKKHQDLYTHKEGRPEKDEEDSKKK</sequence>
<evidence type="ECO:0000259" key="7">
    <source>
        <dbReference type="PROSITE" id="PS51503"/>
    </source>
</evidence>
<dbReference type="PANTHER" id="PTHR28018">
    <property type="entry name" value="RESPIRATORY SUPERCOMPLEX FACTOR 2, MITOCHONDRIAL"/>
    <property type="match status" value="1"/>
</dbReference>
<dbReference type="Pfam" id="PF04588">
    <property type="entry name" value="HIG_1_N"/>
    <property type="match status" value="1"/>
</dbReference>
<feature type="region of interest" description="Disordered" evidence="5">
    <location>
        <begin position="211"/>
        <end position="235"/>
    </location>
</feature>
<organism evidence="8 9">
    <name type="scientific">Talaromyces islandicus</name>
    <name type="common">Penicillium islandicum</name>
    <dbReference type="NCBI Taxonomy" id="28573"/>
    <lineage>
        <taxon>Eukaryota</taxon>
        <taxon>Fungi</taxon>
        <taxon>Dikarya</taxon>
        <taxon>Ascomycota</taxon>
        <taxon>Pezizomycotina</taxon>
        <taxon>Eurotiomycetes</taxon>
        <taxon>Eurotiomycetidae</taxon>
        <taxon>Eurotiales</taxon>
        <taxon>Trichocomaceae</taxon>
        <taxon>Talaromyces</taxon>
        <taxon>Talaromyces sect. Islandici</taxon>
    </lineage>
</organism>
<dbReference type="InterPro" id="IPR040153">
    <property type="entry name" value="Rcf2"/>
</dbReference>
<comment type="subcellular location">
    <subcellularLocation>
        <location evidence="1">Mitochondrion</location>
    </subcellularLocation>
</comment>
<evidence type="ECO:0000313" key="8">
    <source>
        <dbReference type="EMBL" id="CRG89945.1"/>
    </source>
</evidence>
<gene>
    <name evidence="8" type="ORF">PISL3812_06984</name>
</gene>
<keyword evidence="4 6" id="KW-0472">Membrane</keyword>
<evidence type="ECO:0000256" key="1">
    <source>
        <dbReference type="ARBA" id="ARBA00004173"/>
    </source>
</evidence>
<evidence type="ECO:0000256" key="6">
    <source>
        <dbReference type="SAM" id="Phobius"/>
    </source>
</evidence>
<dbReference type="OrthoDB" id="1915122at2759"/>
<dbReference type="EMBL" id="CVMT01000007">
    <property type="protein sequence ID" value="CRG89945.1"/>
    <property type="molecule type" value="Genomic_DNA"/>
</dbReference>
<dbReference type="GO" id="GO:0005739">
    <property type="term" value="C:mitochondrion"/>
    <property type="evidence" value="ECO:0007669"/>
    <property type="project" value="UniProtKB-SubCell"/>
</dbReference>
<dbReference type="OMA" id="KIITATW"/>
<dbReference type="GO" id="GO:0033617">
    <property type="term" value="P:mitochondrial respiratory chain complex IV assembly"/>
    <property type="evidence" value="ECO:0007669"/>
    <property type="project" value="TreeGrafter"/>
</dbReference>
<evidence type="ECO:0000256" key="4">
    <source>
        <dbReference type="ARBA" id="ARBA00023136"/>
    </source>
</evidence>
<keyword evidence="3 6" id="KW-1133">Transmembrane helix</keyword>
<feature type="domain" description="HIG1" evidence="7">
    <location>
        <begin position="89"/>
        <end position="180"/>
    </location>
</feature>
<dbReference type="InterPro" id="IPR007667">
    <property type="entry name" value="Hypoxia_induced_domain"/>
</dbReference>
<feature type="transmembrane region" description="Helical" evidence="6">
    <location>
        <begin position="20"/>
        <end position="38"/>
    </location>
</feature>
<dbReference type="AlphaFoldDB" id="A0A0U1M308"/>
<evidence type="ECO:0000256" key="5">
    <source>
        <dbReference type="SAM" id="MobiDB-lite"/>
    </source>
</evidence>
<dbReference type="Proteomes" id="UP000054383">
    <property type="component" value="Unassembled WGS sequence"/>
</dbReference>
<name>A0A0U1M308_TALIS</name>
<keyword evidence="9" id="KW-1185">Reference proteome</keyword>
<evidence type="ECO:0000313" key="9">
    <source>
        <dbReference type="Proteomes" id="UP000054383"/>
    </source>
</evidence>